<evidence type="ECO:0000313" key="2">
    <source>
        <dbReference type="Proteomes" id="UP000315750"/>
    </source>
</evidence>
<dbReference type="EMBL" id="CP036278">
    <property type="protein sequence ID" value="QDU54192.1"/>
    <property type="molecule type" value="Genomic_DNA"/>
</dbReference>
<organism evidence="1 2">
    <name type="scientific">Aeoliella mucimassa</name>
    <dbReference type="NCBI Taxonomy" id="2527972"/>
    <lineage>
        <taxon>Bacteria</taxon>
        <taxon>Pseudomonadati</taxon>
        <taxon>Planctomycetota</taxon>
        <taxon>Planctomycetia</taxon>
        <taxon>Pirellulales</taxon>
        <taxon>Lacipirellulaceae</taxon>
        <taxon>Aeoliella</taxon>
    </lineage>
</organism>
<dbReference type="Proteomes" id="UP000315750">
    <property type="component" value="Chromosome"/>
</dbReference>
<name>A0A518AHJ6_9BACT</name>
<reference evidence="1 2" key="1">
    <citation type="submission" date="2019-02" db="EMBL/GenBank/DDBJ databases">
        <title>Deep-cultivation of Planctomycetes and their phenomic and genomic characterization uncovers novel biology.</title>
        <authorList>
            <person name="Wiegand S."/>
            <person name="Jogler M."/>
            <person name="Boedeker C."/>
            <person name="Pinto D."/>
            <person name="Vollmers J."/>
            <person name="Rivas-Marin E."/>
            <person name="Kohn T."/>
            <person name="Peeters S.H."/>
            <person name="Heuer A."/>
            <person name="Rast P."/>
            <person name="Oberbeckmann S."/>
            <person name="Bunk B."/>
            <person name="Jeske O."/>
            <person name="Meyerdierks A."/>
            <person name="Storesund J.E."/>
            <person name="Kallscheuer N."/>
            <person name="Luecker S."/>
            <person name="Lage O.M."/>
            <person name="Pohl T."/>
            <person name="Merkel B.J."/>
            <person name="Hornburger P."/>
            <person name="Mueller R.-W."/>
            <person name="Bruemmer F."/>
            <person name="Labrenz M."/>
            <person name="Spormann A.M."/>
            <person name="Op den Camp H."/>
            <person name="Overmann J."/>
            <person name="Amann R."/>
            <person name="Jetten M.S.M."/>
            <person name="Mascher T."/>
            <person name="Medema M.H."/>
            <person name="Devos D.P."/>
            <person name="Kaster A.-K."/>
            <person name="Ovreas L."/>
            <person name="Rohde M."/>
            <person name="Galperin M.Y."/>
            <person name="Jogler C."/>
        </authorList>
    </citation>
    <scope>NUCLEOTIDE SEQUENCE [LARGE SCALE GENOMIC DNA]</scope>
    <source>
        <strain evidence="1 2">Pan181</strain>
    </source>
</reference>
<evidence type="ECO:0000313" key="1">
    <source>
        <dbReference type="EMBL" id="QDU54192.1"/>
    </source>
</evidence>
<keyword evidence="2" id="KW-1185">Reference proteome</keyword>
<protein>
    <submittedName>
        <fullName evidence="1">Uncharacterized protein</fullName>
    </submittedName>
</protein>
<gene>
    <name evidence="1" type="ORF">Pan181_03720</name>
</gene>
<accession>A0A518AHJ6</accession>
<dbReference type="KEGG" id="amuc:Pan181_03720"/>
<sequence>MQTIHLSDDQFESLTGLAKAAGHIDLQHFLQALANEPARDPRGPLSEQELAESLSMLQASEADIAAGRTQDMRQAIHEIAEEYGLDIKR</sequence>
<proteinExistence type="predicted"/>
<dbReference type="AlphaFoldDB" id="A0A518AHJ6"/>